<protein>
    <submittedName>
        <fullName evidence="4">Peptidoglycan DD-metalloendopeptidase family protein</fullName>
    </submittedName>
</protein>
<keyword evidence="2" id="KW-0472">Membrane</keyword>
<dbReference type="Pfam" id="PF01551">
    <property type="entry name" value="Peptidase_M23"/>
    <property type="match status" value="1"/>
</dbReference>
<evidence type="ECO:0000313" key="4">
    <source>
        <dbReference type="EMBL" id="MFD2637569.1"/>
    </source>
</evidence>
<dbReference type="EMBL" id="JBHUMZ010000008">
    <property type="protein sequence ID" value="MFD2637569.1"/>
    <property type="molecule type" value="Genomic_DNA"/>
</dbReference>
<evidence type="ECO:0000256" key="2">
    <source>
        <dbReference type="SAM" id="Phobius"/>
    </source>
</evidence>
<evidence type="ECO:0000256" key="1">
    <source>
        <dbReference type="SAM" id="MobiDB-lite"/>
    </source>
</evidence>
<evidence type="ECO:0000259" key="3">
    <source>
        <dbReference type="Pfam" id="PF01551"/>
    </source>
</evidence>
<keyword evidence="5" id="KW-1185">Reference proteome</keyword>
<keyword evidence="2" id="KW-0812">Transmembrane</keyword>
<gene>
    <name evidence="4" type="ORF">ACFSW4_01625</name>
</gene>
<organism evidence="4 5">
    <name type="scientific">Piscibacillus salipiscarius</name>
    <dbReference type="NCBI Taxonomy" id="299480"/>
    <lineage>
        <taxon>Bacteria</taxon>
        <taxon>Bacillati</taxon>
        <taxon>Bacillota</taxon>
        <taxon>Bacilli</taxon>
        <taxon>Bacillales</taxon>
        <taxon>Bacillaceae</taxon>
        <taxon>Piscibacillus</taxon>
    </lineage>
</organism>
<name>A0ABW5Q6J3_9BACI</name>
<keyword evidence="2" id="KW-1133">Transmembrane helix</keyword>
<dbReference type="Gene3D" id="2.70.70.10">
    <property type="entry name" value="Glucose Permease (Domain IIA)"/>
    <property type="match status" value="1"/>
</dbReference>
<proteinExistence type="predicted"/>
<dbReference type="CDD" id="cd12797">
    <property type="entry name" value="M23_peptidase"/>
    <property type="match status" value="1"/>
</dbReference>
<evidence type="ECO:0000313" key="5">
    <source>
        <dbReference type="Proteomes" id="UP001597452"/>
    </source>
</evidence>
<feature type="region of interest" description="Disordered" evidence="1">
    <location>
        <begin position="1"/>
        <end position="33"/>
    </location>
</feature>
<reference evidence="5" key="1">
    <citation type="journal article" date="2019" name="Int. J. Syst. Evol. Microbiol.">
        <title>The Global Catalogue of Microorganisms (GCM) 10K type strain sequencing project: providing services to taxonomists for standard genome sequencing and annotation.</title>
        <authorList>
            <consortium name="The Broad Institute Genomics Platform"/>
            <consortium name="The Broad Institute Genome Sequencing Center for Infectious Disease"/>
            <person name="Wu L."/>
            <person name="Ma J."/>
        </authorList>
    </citation>
    <scope>NUCLEOTIDE SEQUENCE [LARGE SCALE GENOMIC DNA]</scope>
    <source>
        <strain evidence="5">TISTR 1571</strain>
    </source>
</reference>
<accession>A0ABW5Q6J3</accession>
<feature type="domain" description="M23ase beta-sheet core" evidence="3">
    <location>
        <begin position="152"/>
        <end position="245"/>
    </location>
</feature>
<dbReference type="InterPro" id="IPR011055">
    <property type="entry name" value="Dup_hybrid_motif"/>
</dbReference>
<sequence length="257" mass="28926">MSRKLEEIRSNIAKRKTQKNKLSNRTSSSYNPLLEDEERHGFTSYPKADSSGLGMDSARSTKVMVKFLGSAIIVFLTLFIYQAQVPVLNQLKPVVNDALTEDLPFATVQAWYDEHFATSFLSFGRDDGRMVSQEVQSIPVSGVQVDHVKDYEDGIYIEVTEPKNIYPLDRGTVLFAGKKDETGNTVIIQHEDGRKSVYGNLKTIDVFHYQFVSPGQTIGKIEPDELVGYSNMYFAVKEGNQFVDPTQFILGDMDVTE</sequence>
<feature type="transmembrane region" description="Helical" evidence="2">
    <location>
        <begin position="63"/>
        <end position="81"/>
    </location>
</feature>
<dbReference type="InterPro" id="IPR050570">
    <property type="entry name" value="Cell_wall_metabolism_enzyme"/>
</dbReference>
<dbReference type="SUPFAM" id="SSF51261">
    <property type="entry name" value="Duplicated hybrid motif"/>
    <property type="match status" value="1"/>
</dbReference>
<dbReference type="InterPro" id="IPR016047">
    <property type="entry name" value="M23ase_b-sheet_dom"/>
</dbReference>
<dbReference type="PANTHER" id="PTHR21666">
    <property type="entry name" value="PEPTIDASE-RELATED"/>
    <property type="match status" value="1"/>
</dbReference>
<dbReference type="Proteomes" id="UP001597452">
    <property type="component" value="Unassembled WGS sequence"/>
</dbReference>
<feature type="compositionally biased region" description="Polar residues" evidence="1">
    <location>
        <begin position="20"/>
        <end position="31"/>
    </location>
</feature>
<comment type="caution">
    <text evidence="4">The sequence shown here is derived from an EMBL/GenBank/DDBJ whole genome shotgun (WGS) entry which is preliminary data.</text>
</comment>
<dbReference type="RefSeq" id="WP_377327040.1">
    <property type="nucleotide sequence ID" value="NZ_JBHUMZ010000008.1"/>
</dbReference>
<dbReference type="PANTHER" id="PTHR21666:SF274">
    <property type="entry name" value="STAGE IV SPORULATION PROTEIN FA"/>
    <property type="match status" value="1"/>
</dbReference>